<evidence type="ECO:0000256" key="1">
    <source>
        <dbReference type="SAM" id="MobiDB-lite"/>
    </source>
</evidence>
<accession>A0A921URU0</accession>
<dbReference type="AlphaFoldDB" id="A0A921URU0"/>
<protein>
    <submittedName>
        <fullName evidence="2">Uncharacterized protein</fullName>
    </submittedName>
</protein>
<dbReference type="Proteomes" id="UP000807115">
    <property type="component" value="Chromosome 2"/>
</dbReference>
<reference evidence="2" key="2">
    <citation type="submission" date="2020-10" db="EMBL/GenBank/DDBJ databases">
        <authorList>
            <person name="Cooper E.A."/>
            <person name="Brenton Z.W."/>
            <person name="Flinn B.S."/>
            <person name="Jenkins J."/>
            <person name="Shu S."/>
            <person name="Flowers D."/>
            <person name="Luo F."/>
            <person name="Wang Y."/>
            <person name="Xia P."/>
            <person name="Barry K."/>
            <person name="Daum C."/>
            <person name="Lipzen A."/>
            <person name="Yoshinaga Y."/>
            <person name="Schmutz J."/>
            <person name="Saski C."/>
            <person name="Vermerris W."/>
            <person name="Kresovich S."/>
        </authorList>
    </citation>
    <scope>NUCLEOTIDE SEQUENCE</scope>
</reference>
<name>A0A921URU0_SORBI</name>
<organism evidence="2 3">
    <name type="scientific">Sorghum bicolor</name>
    <name type="common">Sorghum</name>
    <name type="synonym">Sorghum vulgare</name>
    <dbReference type="NCBI Taxonomy" id="4558"/>
    <lineage>
        <taxon>Eukaryota</taxon>
        <taxon>Viridiplantae</taxon>
        <taxon>Streptophyta</taxon>
        <taxon>Embryophyta</taxon>
        <taxon>Tracheophyta</taxon>
        <taxon>Spermatophyta</taxon>
        <taxon>Magnoliopsida</taxon>
        <taxon>Liliopsida</taxon>
        <taxon>Poales</taxon>
        <taxon>Poaceae</taxon>
        <taxon>PACMAD clade</taxon>
        <taxon>Panicoideae</taxon>
        <taxon>Andropogonodae</taxon>
        <taxon>Andropogoneae</taxon>
        <taxon>Sorghinae</taxon>
        <taxon>Sorghum</taxon>
    </lineage>
</organism>
<comment type="caution">
    <text evidence="2">The sequence shown here is derived from an EMBL/GenBank/DDBJ whole genome shotgun (WGS) entry which is preliminary data.</text>
</comment>
<reference evidence="2" key="1">
    <citation type="journal article" date="2019" name="BMC Genomics">
        <title>A new reference genome for Sorghum bicolor reveals high levels of sequence similarity between sweet and grain genotypes: implications for the genetics of sugar metabolism.</title>
        <authorList>
            <person name="Cooper E.A."/>
            <person name="Brenton Z.W."/>
            <person name="Flinn B.S."/>
            <person name="Jenkins J."/>
            <person name="Shu S."/>
            <person name="Flowers D."/>
            <person name="Luo F."/>
            <person name="Wang Y."/>
            <person name="Xia P."/>
            <person name="Barry K."/>
            <person name="Daum C."/>
            <person name="Lipzen A."/>
            <person name="Yoshinaga Y."/>
            <person name="Schmutz J."/>
            <person name="Saski C."/>
            <person name="Vermerris W."/>
            <person name="Kresovich S."/>
        </authorList>
    </citation>
    <scope>NUCLEOTIDE SEQUENCE</scope>
</reference>
<gene>
    <name evidence="2" type="ORF">BDA96_02G059900</name>
</gene>
<evidence type="ECO:0000313" key="2">
    <source>
        <dbReference type="EMBL" id="KAG0541944.1"/>
    </source>
</evidence>
<proteinExistence type="predicted"/>
<evidence type="ECO:0000313" key="3">
    <source>
        <dbReference type="Proteomes" id="UP000807115"/>
    </source>
</evidence>
<dbReference type="EMBL" id="CM027681">
    <property type="protein sequence ID" value="KAG0541944.1"/>
    <property type="molecule type" value="Genomic_DNA"/>
</dbReference>
<sequence length="163" mass="18438">MSGLRVVSPLCSGRQFVTQGHHRAPPDQIEAKRNPLCPPLHASRQQRRWPPQSEPSCAAGQRRLLPRPCCSLCFLGGTLRRAPLSWPPPPPPDSWTCAAHSCRRPQCRPCCATTRASRARDACSRHNGNHRPAARRRCVWNWKRKELIDVLALFCDHEDKEQG</sequence>
<feature type="region of interest" description="Disordered" evidence="1">
    <location>
        <begin position="17"/>
        <end position="59"/>
    </location>
</feature>